<evidence type="ECO:0000313" key="14">
    <source>
        <dbReference type="EMBL" id="MFC6199924.1"/>
    </source>
</evidence>
<dbReference type="PANTHER" id="PTHR22912">
    <property type="entry name" value="DISULFIDE OXIDOREDUCTASE"/>
    <property type="match status" value="1"/>
</dbReference>
<dbReference type="NCBIfam" id="TIGR01350">
    <property type="entry name" value="lipoamide_DH"/>
    <property type="match status" value="1"/>
</dbReference>
<evidence type="ECO:0000256" key="9">
    <source>
        <dbReference type="ARBA" id="ARBA00023284"/>
    </source>
</evidence>
<dbReference type="InterPro" id="IPR006258">
    <property type="entry name" value="Lipoamide_DH"/>
</dbReference>
<dbReference type="Proteomes" id="UP001596303">
    <property type="component" value="Unassembled WGS sequence"/>
</dbReference>
<proteinExistence type="inferred from homology"/>
<keyword evidence="5 11" id="KW-0274">FAD</keyword>
<keyword evidence="4 11" id="KW-0285">Flavoprotein</keyword>
<reference evidence="15" key="1">
    <citation type="journal article" date="2019" name="Int. J. Syst. Evol. Microbiol.">
        <title>The Global Catalogue of Microorganisms (GCM) 10K type strain sequencing project: providing services to taxonomists for standard genome sequencing and annotation.</title>
        <authorList>
            <consortium name="The Broad Institute Genomics Platform"/>
            <consortium name="The Broad Institute Genome Sequencing Center for Infectious Disease"/>
            <person name="Wu L."/>
            <person name="Ma J."/>
        </authorList>
    </citation>
    <scope>NUCLEOTIDE SEQUENCE [LARGE SCALE GENOMIC DNA]</scope>
    <source>
        <strain evidence="15">CGMCC-1.15741</strain>
    </source>
</reference>
<dbReference type="Gene3D" id="3.30.390.30">
    <property type="match status" value="1"/>
</dbReference>
<comment type="caution">
    <text evidence="14">The sequence shown here is derived from an EMBL/GenBank/DDBJ whole genome shotgun (WGS) entry which is preliminary data.</text>
</comment>
<dbReference type="PROSITE" id="PS00076">
    <property type="entry name" value="PYRIDINE_REDOX_1"/>
    <property type="match status" value="1"/>
</dbReference>
<dbReference type="PRINTS" id="PR00368">
    <property type="entry name" value="FADPNR"/>
</dbReference>
<dbReference type="InterPro" id="IPR016156">
    <property type="entry name" value="FAD/NAD-linked_Rdtase_dimer_sf"/>
</dbReference>
<evidence type="ECO:0000256" key="6">
    <source>
        <dbReference type="ARBA" id="ARBA00023002"/>
    </source>
</evidence>
<dbReference type="SUPFAM" id="SSF55424">
    <property type="entry name" value="FAD/NAD-linked reductases, dimerisation (C-terminal) domain"/>
    <property type="match status" value="1"/>
</dbReference>
<dbReference type="InterPro" id="IPR004099">
    <property type="entry name" value="Pyr_nucl-diS_OxRdtase_dimer"/>
</dbReference>
<dbReference type="InterPro" id="IPR036188">
    <property type="entry name" value="FAD/NAD-bd_sf"/>
</dbReference>
<evidence type="ECO:0000256" key="8">
    <source>
        <dbReference type="ARBA" id="ARBA00023157"/>
    </source>
</evidence>
<dbReference type="InterPro" id="IPR001100">
    <property type="entry name" value="Pyr_nuc-diS_OxRdtase"/>
</dbReference>
<dbReference type="InterPro" id="IPR023753">
    <property type="entry name" value="FAD/NAD-binding_dom"/>
</dbReference>
<dbReference type="PIRSF" id="PIRSF000350">
    <property type="entry name" value="Mercury_reductase_MerA"/>
    <property type="match status" value="1"/>
</dbReference>
<evidence type="ECO:0000259" key="12">
    <source>
        <dbReference type="Pfam" id="PF02852"/>
    </source>
</evidence>
<evidence type="ECO:0000256" key="1">
    <source>
        <dbReference type="ARBA" id="ARBA00007532"/>
    </source>
</evidence>
<dbReference type="PANTHER" id="PTHR22912:SF160">
    <property type="entry name" value="DIHYDROLIPOYL DEHYDROGENASE"/>
    <property type="match status" value="1"/>
</dbReference>
<feature type="domain" description="Pyridine nucleotide-disulphide oxidoreductase dimerisation" evidence="12">
    <location>
        <begin position="351"/>
        <end position="461"/>
    </location>
</feature>
<evidence type="ECO:0000256" key="11">
    <source>
        <dbReference type="RuleBase" id="RU003692"/>
    </source>
</evidence>
<name>A0ABW1SFD7_9PROT</name>
<dbReference type="RefSeq" id="WP_377381566.1">
    <property type="nucleotide sequence ID" value="NZ_JBHSSW010000066.1"/>
</dbReference>
<keyword evidence="6 11" id="KW-0560">Oxidoreductase</keyword>
<evidence type="ECO:0000256" key="10">
    <source>
        <dbReference type="ARBA" id="ARBA00049187"/>
    </source>
</evidence>
<evidence type="ECO:0000256" key="7">
    <source>
        <dbReference type="ARBA" id="ARBA00023027"/>
    </source>
</evidence>
<dbReference type="Gene3D" id="3.50.50.60">
    <property type="entry name" value="FAD/NAD(P)-binding domain"/>
    <property type="match status" value="2"/>
</dbReference>
<evidence type="ECO:0000259" key="13">
    <source>
        <dbReference type="Pfam" id="PF07992"/>
    </source>
</evidence>
<dbReference type="Pfam" id="PF02852">
    <property type="entry name" value="Pyr_redox_dim"/>
    <property type="match status" value="1"/>
</dbReference>
<organism evidence="14 15">
    <name type="scientific">Ponticaulis profundi</name>
    <dbReference type="NCBI Taxonomy" id="2665222"/>
    <lineage>
        <taxon>Bacteria</taxon>
        <taxon>Pseudomonadati</taxon>
        <taxon>Pseudomonadota</taxon>
        <taxon>Alphaproteobacteria</taxon>
        <taxon>Hyphomonadales</taxon>
        <taxon>Hyphomonadaceae</taxon>
        <taxon>Ponticaulis</taxon>
    </lineage>
</organism>
<evidence type="ECO:0000256" key="2">
    <source>
        <dbReference type="ARBA" id="ARBA00012608"/>
    </source>
</evidence>
<evidence type="ECO:0000256" key="3">
    <source>
        <dbReference type="ARBA" id="ARBA00016961"/>
    </source>
</evidence>
<gene>
    <name evidence="14" type="primary">lpdA</name>
    <name evidence="14" type="ORF">ACFQDM_17765</name>
</gene>
<dbReference type="InterPro" id="IPR050151">
    <property type="entry name" value="Class-I_Pyr_Nuc-Dis_Oxidored"/>
</dbReference>
<evidence type="ECO:0000256" key="5">
    <source>
        <dbReference type="ARBA" id="ARBA00022827"/>
    </source>
</evidence>
<comment type="similarity">
    <text evidence="1 11">Belongs to the class-I pyridine nucleotide-disulfide oxidoreductase family.</text>
</comment>
<evidence type="ECO:0000313" key="15">
    <source>
        <dbReference type="Proteomes" id="UP001596303"/>
    </source>
</evidence>
<dbReference type="EC" id="1.8.1.4" evidence="2 11"/>
<dbReference type="GO" id="GO:0004148">
    <property type="term" value="F:dihydrolipoyl dehydrogenase (NADH) activity"/>
    <property type="evidence" value="ECO:0007669"/>
    <property type="project" value="UniProtKB-EC"/>
</dbReference>
<keyword evidence="8" id="KW-1015">Disulfide bond</keyword>
<comment type="miscellaneous">
    <text evidence="11">The active site is a redox-active disulfide bond.</text>
</comment>
<dbReference type="InterPro" id="IPR012999">
    <property type="entry name" value="Pyr_OxRdtase_I_AS"/>
</dbReference>
<dbReference type="SUPFAM" id="SSF51905">
    <property type="entry name" value="FAD/NAD(P)-binding domain"/>
    <property type="match status" value="1"/>
</dbReference>
<keyword evidence="15" id="KW-1185">Reference proteome</keyword>
<sequence length="475" mass="49527">MNQTLECDVLVVGGGPGGYPAAIRAGQLGLKTILVDAEGLGGTCLLRGCIPSKAFIHAASEFQSVASAATEDNPYGISIKSAPDLDFEKLAGWKNSVVENLTGGVAQLLKAAGVKVISGWARFSNAKTCTVEGGDGEFAIKPQHVILANGSSEIELPDIPFDGTHVLSSTHVLELQSLPKSVAIIGAGYIGMELGMALSKFGTDVTFIEAADRILPGYDAELSRPVAQAAKLAGIDILLNTKAKQTRKIDDGVELSFESKAGETNSISVEKVIVAIGRQPRTQDWGLETMGVDMNGPFVQTNDKCQTSMSGVYAIGDLTGEPMLAHKATSQGECAAEIISGAKRRFAPVAIPAVCFTDPEIVSVGQTPDEAKADGEETVVSKFPLAASGRALSMNAGGSRGFVRVVARKDDHVILGVQAVGPHVSDLSGEFVLALEMGAVLEDIAQTIHAHPTLSEMFAESAMAALGHPIHITAK</sequence>
<feature type="domain" description="FAD/NAD(P)-binding" evidence="13">
    <location>
        <begin position="8"/>
        <end position="332"/>
    </location>
</feature>
<comment type="cofactor">
    <cofactor evidence="11">
        <name>FAD</name>
        <dbReference type="ChEBI" id="CHEBI:57692"/>
    </cofactor>
    <text evidence="11">Binds 1 FAD per subunit.</text>
</comment>
<dbReference type="EMBL" id="JBHSSW010000066">
    <property type="protein sequence ID" value="MFC6199924.1"/>
    <property type="molecule type" value="Genomic_DNA"/>
</dbReference>
<protein>
    <recommendedName>
        <fullName evidence="3 11">Dihydrolipoyl dehydrogenase</fullName>
        <ecNumber evidence="2 11">1.8.1.4</ecNumber>
    </recommendedName>
</protein>
<keyword evidence="9 11" id="KW-0676">Redox-active center</keyword>
<dbReference type="PRINTS" id="PR00411">
    <property type="entry name" value="PNDRDTASEI"/>
</dbReference>
<keyword evidence="7 11" id="KW-0520">NAD</keyword>
<dbReference type="Pfam" id="PF07992">
    <property type="entry name" value="Pyr_redox_2"/>
    <property type="match status" value="1"/>
</dbReference>
<evidence type="ECO:0000256" key="4">
    <source>
        <dbReference type="ARBA" id="ARBA00022630"/>
    </source>
</evidence>
<comment type="catalytic activity">
    <reaction evidence="10 11">
        <text>N(6)-[(R)-dihydrolipoyl]-L-lysyl-[protein] + NAD(+) = N(6)-[(R)-lipoyl]-L-lysyl-[protein] + NADH + H(+)</text>
        <dbReference type="Rhea" id="RHEA:15045"/>
        <dbReference type="Rhea" id="RHEA-COMP:10474"/>
        <dbReference type="Rhea" id="RHEA-COMP:10475"/>
        <dbReference type="ChEBI" id="CHEBI:15378"/>
        <dbReference type="ChEBI" id="CHEBI:57540"/>
        <dbReference type="ChEBI" id="CHEBI:57945"/>
        <dbReference type="ChEBI" id="CHEBI:83099"/>
        <dbReference type="ChEBI" id="CHEBI:83100"/>
        <dbReference type="EC" id="1.8.1.4"/>
    </reaction>
</comment>
<accession>A0ABW1SFD7</accession>